<dbReference type="STRING" id="1612149.SAMN05216324_105113"/>
<dbReference type="Proteomes" id="UP000182034">
    <property type="component" value="Unassembled WGS sequence"/>
</dbReference>
<evidence type="ECO:0000313" key="2">
    <source>
        <dbReference type="Proteomes" id="UP000182034"/>
    </source>
</evidence>
<organism evidence="1 2">
    <name type="scientific">Chryseobacterium limigenitum</name>
    <dbReference type="NCBI Taxonomy" id="1612149"/>
    <lineage>
        <taxon>Bacteria</taxon>
        <taxon>Pseudomonadati</taxon>
        <taxon>Bacteroidota</taxon>
        <taxon>Flavobacteriia</taxon>
        <taxon>Flavobacteriales</taxon>
        <taxon>Weeksellaceae</taxon>
        <taxon>Chryseobacterium group</taxon>
        <taxon>Chryseobacterium</taxon>
    </lineage>
</organism>
<keyword evidence="2" id="KW-1185">Reference proteome</keyword>
<name>A0A1K2IM25_9FLAO</name>
<evidence type="ECO:0000313" key="1">
    <source>
        <dbReference type="EMBL" id="SFZ93517.1"/>
    </source>
</evidence>
<reference evidence="2" key="1">
    <citation type="submission" date="2016-10" db="EMBL/GenBank/DDBJ databases">
        <authorList>
            <person name="Varghese N."/>
            <person name="Submissions S."/>
        </authorList>
    </citation>
    <scope>NUCLEOTIDE SEQUENCE [LARGE SCALE GENOMIC DNA]</scope>
    <source>
        <strain evidence="2">SUR2</strain>
    </source>
</reference>
<gene>
    <name evidence="1" type="ORF">SAMN05216324_105113</name>
</gene>
<proteinExistence type="predicted"/>
<dbReference type="EMBL" id="FPKW01000005">
    <property type="protein sequence ID" value="SFZ93517.1"/>
    <property type="molecule type" value="Genomic_DNA"/>
</dbReference>
<protein>
    <submittedName>
        <fullName evidence="1">Uncharacterized protein</fullName>
    </submittedName>
</protein>
<dbReference type="AlphaFoldDB" id="A0A1K2IM25"/>
<sequence>MKKLEKLNSKKFEKMSLIKGGKLAASFGLGTDPETGCVDNPDKCTAKDNDPCGDTASVPAP</sequence>
<accession>A0A1K2IM25</accession>